<dbReference type="AlphaFoldDB" id="A0A6A6DEE7"/>
<gene>
    <name evidence="2" type="ORF">K469DRAFT_520919</name>
</gene>
<proteinExistence type="predicted"/>
<accession>A0A6A6DEE7</accession>
<evidence type="ECO:0000313" key="3">
    <source>
        <dbReference type="Proteomes" id="UP000800200"/>
    </source>
</evidence>
<dbReference type="Pfam" id="PF06985">
    <property type="entry name" value="HET"/>
    <property type="match status" value="1"/>
</dbReference>
<dbReference type="Proteomes" id="UP000800200">
    <property type="component" value="Unassembled WGS sequence"/>
</dbReference>
<organism evidence="2 3">
    <name type="scientific">Zopfia rhizophila CBS 207.26</name>
    <dbReference type="NCBI Taxonomy" id="1314779"/>
    <lineage>
        <taxon>Eukaryota</taxon>
        <taxon>Fungi</taxon>
        <taxon>Dikarya</taxon>
        <taxon>Ascomycota</taxon>
        <taxon>Pezizomycotina</taxon>
        <taxon>Dothideomycetes</taxon>
        <taxon>Dothideomycetes incertae sedis</taxon>
        <taxon>Zopfiaceae</taxon>
        <taxon>Zopfia</taxon>
    </lineage>
</organism>
<protein>
    <submittedName>
        <fullName evidence="2">HET-domain-containing protein</fullName>
    </submittedName>
</protein>
<name>A0A6A6DEE7_9PEZI</name>
<feature type="domain" description="Heterokaryon incompatibility" evidence="1">
    <location>
        <begin position="76"/>
        <end position="223"/>
    </location>
</feature>
<dbReference type="OrthoDB" id="5125733at2759"/>
<dbReference type="InterPro" id="IPR010730">
    <property type="entry name" value="HET"/>
</dbReference>
<feature type="non-terminal residue" evidence="2">
    <location>
        <position position="1"/>
    </location>
</feature>
<dbReference type="EMBL" id="ML994681">
    <property type="protein sequence ID" value="KAF2177851.1"/>
    <property type="molecule type" value="Genomic_DNA"/>
</dbReference>
<dbReference type="PANTHER" id="PTHR33112">
    <property type="entry name" value="DOMAIN PROTEIN, PUTATIVE-RELATED"/>
    <property type="match status" value="1"/>
</dbReference>
<reference evidence="2" key="1">
    <citation type="journal article" date="2020" name="Stud. Mycol.">
        <title>101 Dothideomycetes genomes: a test case for predicting lifestyles and emergence of pathogens.</title>
        <authorList>
            <person name="Haridas S."/>
            <person name="Albert R."/>
            <person name="Binder M."/>
            <person name="Bloem J."/>
            <person name="Labutti K."/>
            <person name="Salamov A."/>
            <person name="Andreopoulos B."/>
            <person name="Baker S."/>
            <person name="Barry K."/>
            <person name="Bills G."/>
            <person name="Bluhm B."/>
            <person name="Cannon C."/>
            <person name="Castanera R."/>
            <person name="Culley D."/>
            <person name="Daum C."/>
            <person name="Ezra D."/>
            <person name="Gonzalez J."/>
            <person name="Henrissat B."/>
            <person name="Kuo A."/>
            <person name="Liang C."/>
            <person name="Lipzen A."/>
            <person name="Lutzoni F."/>
            <person name="Magnuson J."/>
            <person name="Mondo S."/>
            <person name="Nolan M."/>
            <person name="Ohm R."/>
            <person name="Pangilinan J."/>
            <person name="Park H.-J."/>
            <person name="Ramirez L."/>
            <person name="Alfaro M."/>
            <person name="Sun H."/>
            <person name="Tritt A."/>
            <person name="Yoshinaga Y."/>
            <person name="Zwiers L.-H."/>
            <person name="Turgeon B."/>
            <person name="Goodwin S."/>
            <person name="Spatafora J."/>
            <person name="Crous P."/>
            <person name="Grigoriev I."/>
        </authorList>
    </citation>
    <scope>NUCLEOTIDE SEQUENCE</scope>
    <source>
        <strain evidence="2">CBS 207.26</strain>
    </source>
</reference>
<sequence length="355" mass="40153">DDPAARFIPDRPPTTAIGSESSFDLARKWLHECHENHKECPKSVGILPSRVLDIGARFPIRSVKLHWTEEGESGRYAALSYCWGGLQPISSTQHTAQDFTDGILFSKFPQTLQDAMITTFKLGIRYLWIDCLCIIQDDPEDMAREIAKMAQIFEEAYVTISASSARNVNEGFLSPREPPVDSRLKLPYQTDDDGEMGSIIIEQPRQYSPEQTPISLRAWTLQEHILSPRILDYSVQELWWVCRSATLYNGSSEAQATPLSTNTQFPRAGMASLESWRSIVRDYTRRFLTYPSDKLPAISGVAAEYDKIFDGTYLAGLWQFALVSELMWSSNRSDITRPALQRAPSWSWASVDGEI</sequence>
<keyword evidence="3" id="KW-1185">Reference proteome</keyword>
<evidence type="ECO:0000259" key="1">
    <source>
        <dbReference type="Pfam" id="PF06985"/>
    </source>
</evidence>
<evidence type="ECO:0000313" key="2">
    <source>
        <dbReference type="EMBL" id="KAF2177851.1"/>
    </source>
</evidence>
<feature type="non-terminal residue" evidence="2">
    <location>
        <position position="355"/>
    </location>
</feature>
<dbReference type="PANTHER" id="PTHR33112:SF16">
    <property type="entry name" value="HETEROKARYON INCOMPATIBILITY DOMAIN-CONTAINING PROTEIN"/>
    <property type="match status" value="1"/>
</dbReference>